<proteinExistence type="predicted"/>
<organism evidence="2 3">
    <name type="scientific">PS1 clade bacterium</name>
    <dbReference type="NCBI Taxonomy" id="2175152"/>
    <lineage>
        <taxon>Bacteria</taxon>
        <taxon>Pseudomonadati</taxon>
        <taxon>Pseudomonadota</taxon>
        <taxon>Alphaproteobacteria</taxon>
        <taxon>PS1 clade</taxon>
    </lineage>
</organism>
<reference evidence="2" key="1">
    <citation type="submission" date="2020-10" db="EMBL/GenBank/DDBJ databases">
        <title>Microbiome of the Black Sea water column analyzed by genome centric metagenomics.</title>
        <authorList>
            <person name="Cabello-Yeves P.J."/>
            <person name="Callieri C."/>
            <person name="Picazo A."/>
            <person name="Mehrshad M."/>
            <person name="Haro-Moreno J.M."/>
            <person name="Roda-Garcia J."/>
            <person name="Dzembekova N."/>
            <person name="Slabakova V."/>
            <person name="Slabakova N."/>
            <person name="Moncheva S."/>
            <person name="Rodriguez-Valera F."/>
        </authorList>
    </citation>
    <scope>NUCLEOTIDE SEQUENCE</scope>
    <source>
        <strain evidence="2">BS307-5m-G5</strain>
    </source>
</reference>
<dbReference type="Pfam" id="PF13508">
    <property type="entry name" value="Acetyltransf_7"/>
    <property type="match status" value="1"/>
</dbReference>
<dbReference type="Gene3D" id="3.40.630.30">
    <property type="match status" value="1"/>
</dbReference>
<name>A0A937L4U5_9PROT</name>
<dbReference type="SUPFAM" id="SSF55729">
    <property type="entry name" value="Acyl-CoA N-acyltransferases (Nat)"/>
    <property type="match status" value="1"/>
</dbReference>
<sequence length="173" mass="18682">MKSFSISPQSPASPEAFETLDALLDICFGPGRLTRTAERLREDNQRIADYDRMAFNDEGTLVGAISFWPVMIEETPGLLLGPLAVHPDMQGIGVGQALMQNALAEINAERFAFTVLVGDLPYYEKAGFAPAPKNVCLPGPVDPARLLLRPSSDAHAADCARLAGMVRRAPELC</sequence>
<dbReference type="Proteomes" id="UP000785783">
    <property type="component" value="Unassembled WGS sequence"/>
</dbReference>
<dbReference type="GO" id="GO:0016747">
    <property type="term" value="F:acyltransferase activity, transferring groups other than amino-acyl groups"/>
    <property type="evidence" value="ECO:0007669"/>
    <property type="project" value="InterPro"/>
</dbReference>
<feature type="domain" description="N-acetyltransferase" evidence="1">
    <location>
        <begin position="7"/>
        <end position="149"/>
    </location>
</feature>
<dbReference type="PROSITE" id="PS51186">
    <property type="entry name" value="GNAT"/>
    <property type="match status" value="1"/>
</dbReference>
<gene>
    <name evidence="2" type="ORF">ISQ19_01020</name>
</gene>
<dbReference type="EMBL" id="JADHOK010000006">
    <property type="protein sequence ID" value="MBL6761262.1"/>
    <property type="molecule type" value="Genomic_DNA"/>
</dbReference>
<evidence type="ECO:0000259" key="1">
    <source>
        <dbReference type="PROSITE" id="PS51186"/>
    </source>
</evidence>
<evidence type="ECO:0000313" key="2">
    <source>
        <dbReference type="EMBL" id="MBL6761262.1"/>
    </source>
</evidence>
<dbReference type="InterPro" id="IPR016181">
    <property type="entry name" value="Acyl_CoA_acyltransferase"/>
</dbReference>
<dbReference type="InterPro" id="IPR000182">
    <property type="entry name" value="GNAT_dom"/>
</dbReference>
<protein>
    <submittedName>
        <fullName evidence="2">N-acetyltransferase</fullName>
    </submittedName>
</protein>
<dbReference type="CDD" id="cd04301">
    <property type="entry name" value="NAT_SF"/>
    <property type="match status" value="1"/>
</dbReference>
<evidence type="ECO:0000313" key="3">
    <source>
        <dbReference type="Proteomes" id="UP000785783"/>
    </source>
</evidence>
<dbReference type="AlphaFoldDB" id="A0A937L4U5"/>
<accession>A0A937L4U5</accession>
<comment type="caution">
    <text evidence="2">The sequence shown here is derived from an EMBL/GenBank/DDBJ whole genome shotgun (WGS) entry which is preliminary data.</text>
</comment>